<feature type="compositionally biased region" description="Basic and acidic residues" evidence="1">
    <location>
        <begin position="103"/>
        <end position="125"/>
    </location>
</feature>
<dbReference type="EMBL" id="NMUH01007318">
    <property type="protein sequence ID" value="MQM17050.1"/>
    <property type="molecule type" value="Genomic_DNA"/>
</dbReference>
<dbReference type="Proteomes" id="UP000652761">
    <property type="component" value="Unassembled WGS sequence"/>
</dbReference>
<protein>
    <submittedName>
        <fullName evidence="2">Uncharacterized protein</fullName>
    </submittedName>
</protein>
<accession>A0A843XCR2</accession>
<gene>
    <name evidence="2" type="ORF">Taro_050018</name>
</gene>
<keyword evidence="3" id="KW-1185">Reference proteome</keyword>
<evidence type="ECO:0000313" key="2">
    <source>
        <dbReference type="EMBL" id="MQM17050.1"/>
    </source>
</evidence>
<comment type="caution">
    <text evidence="2">The sequence shown here is derived from an EMBL/GenBank/DDBJ whole genome shotgun (WGS) entry which is preliminary data.</text>
</comment>
<dbReference type="AlphaFoldDB" id="A0A843XCR2"/>
<organism evidence="2 3">
    <name type="scientific">Colocasia esculenta</name>
    <name type="common">Wild taro</name>
    <name type="synonym">Arum esculentum</name>
    <dbReference type="NCBI Taxonomy" id="4460"/>
    <lineage>
        <taxon>Eukaryota</taxon>
        <taxon>Viridiplantae</taxon>
        <taxon>Streptophyta</taxon>
        <taxon>Embryophyta</taxon>
        <taxon>Tracheophyta</taxon>
        <taxon>Spermatophyta</taxon>
        <taxon>Magnoliopsida</taxon>
        <taxon>Liliopsida</taxon>
        <taxon>Araceae</taxon>
        <taxon>Aroideae</taxon>
        <taxon>Colocasieae</taxon>
        <taxon>Colocasia</taxon>
    </lineage>
</organism>
<evidence type="ECO:0000256" key="1">
    <source>
        <dbReference type="SAM" id="MobiDB-lite"/>
    </source>
</evidence>
<name>A0A843XCR2_COLES</name>
<sequence length="163" mass="18422">MKNEPQLLPIRLKGPRPIPLPQKATNFTPQNDATTSPPSNLQPHPLRIEATNKKVIDRLLLGATKIRIEGEEKGKKAMNLLQLLLIEIPPKSQIPAATQDEVVESKVQKPGDRDRIGRPKIDQTRRSRPRLGARLRQGWLDRPIIQGGWPIMPYDAWIGNLFT</sequence>
<proteinExistence type="predicted"/>
<feature type="region of interest" description="Disordered" evidence="1">
    <location>
        <begin position="1"/>
        <end position="45"/>
    </location>
</feature>
<feature type="compositionally biased region" description="Polar residues" evidence="1">
    <location>
        <begin position="23"/>
        <end position="42"/>
    </location>
</feature>
<evidence type="ECO:0000313" key="3">
    <source>
        <dbReference type="Proteomes" id="UP000652761"/>
    </source>
</evidence>
<reference evidence="2" key="1">
    <citation type="submission" date="2017-07" db="EMBL/GenBank/DDBJ databases">
        <title>Taro Niue Genome Assembly and Annotation.</title>
        <authorList>
            <person name="Atibalentja N."/>
            <person name="Keating K."/>
            <person name="Fields C.J."/>
        </authorList>
    </citation>
    <scope>NUCLEOTIDE SEQUENCE</scope>
    <source>
        <strain evidence="2">Niue_2</strain>
        <tissue evidence="2">Leaf</tissue>
    </source>
</reference>
<feature type="region of interest" description="Disordered" evidence="1">
    <location>
        <begin position="97"/>
        <end position="128"/>
    </location>
</feature>